<dbReference type="Proteomes" id="UP000231157">
    <property type="component" value="Unassembled WGS sequence"/>
</dbReference>
<proteinExistence type="predicted"/>
<gene>
    <name evidence="1" type="ORF">COU07_00870</name>
</gene>
<dbReference type="AlphaFoldDB" id="A0A2H0USP8"/>
<organism evidence="1 2">
    <name type="scientific">Candidatus Harrisonbacteria bacterium CG10_big_fil_rev_8_21_14_0_10_40_38</name>
    <dbReference type="NCBI Taxonomy" id="1974583"/>
    <lineage>
        <taxon>Bacteria</taxon>
        <taxon>Candidatus Harrisoniibacteriota</taxon>
    </lineage>
</organism>
<name>A0A2H0USP8_9BACT</name>
<reference evidence="2" key="1">
    <citation type="submission" date="2017-09" db="EMBL/GenBank/DDBJ databases">
        <title>Depth-based differentiation of microbial function through sediment-hosted aquifers and enrichment of novel symbionts in the deep terrestrial subsurface.</title>
        <authorList>
            <person name="Probst A.J."/>
            <person name="Ladd B."/>
            <person name="Jarett J.K."/>
            <person name="Geller-Mcgrath D.E."/>
            <person name="Sieber C.M.K."/>
            <person name="Emerson J.B."/>
            <person name="Anantharaman K."/>
            <person name="Thomas B.C."/>
            <person name="Malmstrom R."/>
            <person name="Stieglmeier M."/>
            <person name="Klingl A."/>
            <person name="Woyke T."/>
            <person name="Ryan C.M."/>
            <person name="Banfield J.F."/>
        </authorList>
    </citation>
    <scope>NUCLEOTIDE SEQUENCE [LARGE SCALE GENOMIC DNA]</scope>
</reference>
<protein>
    <submittedName>
        <fullName evidence="1">Uncharacterized protein</fullName>
    </submittedName>
</protein>
<evidence type="ECO:0000313" key="1">
    <source>
        <dbReference type="EMBL" id="PIR89438.1"/>
    </source>
</evidence>
<evidence type="ECO:0000313" key="2">
    <source>
        <dbReference type="Proteomes" id="UP000231157"/>
    </source>
</evidence>
<dbReference type="EMBL" id="PFAZ01000001">
    <property type="protein sequence ID" value="PIR89438.1"/>
    <property type="molecule type" value="Genomic_DNA"/>
</dbReference>
<accession>A0A2H0USP8</accession>
<sequence>MKPFEREGEEYFKTLKDRGKTSKVHRSYQLIGLEIADILSDRGHKSLYIKMAKEMDQNRLLEIAKSVIERKDVKNPGAYFMRLIEIEKSGKNKKV</sequence>
<comment type="caution">
    <text evidence="1">The sequence shown here is derived from an EMBL/GenBank/DDBJ whole genome shotgun (WGS) entry which is preliminary data.</text>
</comment>